<keyword evidence="2" id="KW-1185">Reference proteome</keyword>
<dbReference type="Proteomes" id="UP000887566">
    <property type="component" value="Unplaced"/>
</dbReference>
<organism evidence="2 3">
    <name type="scientific">Plectus sambesii</name>
    <dbReference type="NCBI Taxonomy" id="2011161"/>
    <lineage>
        <taxon>Eukaryota</taxon>
        <taxon>Metazoa</taxon>
        <taxon>Ecdysozoa</taxon>
        <taxon>Nematoda</taxon>
        <taxon>Chromadorea</taxon>
        <taxon>Plectida</taxon>
        <taxon>Plectina</taxon>
        <taxon>Plectoidea</taxon>
        <taxon>Plectidae</taxon>
        <taxon>Plectus</taxon>
    </lineage>
</organism>
<evidence type="ECO:0000313" key="2">
    <source>
        <dbReference type="Proteomes" id="UP000887566"/>
    </source>
</evidence>
<feature type="region of interest" description="Disordered" evidence="1">
    <location>
        <begin position="92"/>
        <end position="111"/>
    </location>
</feature>
<dbReference type="AlphaFoldDB" id="A0A914VM80"/>
<proteinExistence type="predicted"/>
<reference evidence="3" key="1">
    <citation type="submission" date="2022-11" db="UniProtKB">
        <authorList>
            <consortium name="WormBaseParasite"/>
        </authorList>
    </citation>
    <scope>IDENTIFICATION</scope>
</reference>
<feature type="region of interest" description="Disordered" evidence="1">
    <location>
        <begin position="215"/>
        <end position="240"/>
    </location>
</feature>
<evidence type="ECO:0000256" key="1">
    <source>
        <dbReference type="SAM" id="MobiDB-lite"/>
    </source>
</evidence>
<sequence>MPVDASLRFVLAGPTCDVSRQRTKKRPARARARSFAPALRRRRRFDRSDRRFHLALPQRRLHEHRSCSLAWARACLVSWQEYTIGSRLLPRRHHRSTTNAPAKQHGAHNHDDPTLHVTLERTFASVESPPPQDRRRRRRRRWLRAIVGVTMTNTRNTQHTTVRWSSRSAFFSLSARESAGMPPLAAHTIAHRLNQRRGDDHRWMMDPPTPFADAHRPGFQPSTDVKEQSSTSSQHQISTHCKALIA</sequence>
<evidence type="ECO:0000313" key="3">
    <source>
        <dbReference type="WBParaSite" id="PSAMB.scaffold2193size24700.g16812.t1"/>
    </source>
</evidence>
<feature type="compositionally biased region" description="Low complexity" evidence="1">
    <location>
        <begin position="228"/>
        <end position="240"/>
    </location>
</feature>
<dbReference type="WBParaSite" id="PSAMB.scaffold2193size24700.g16812.t1">
    <property type="protein sequence ID" value="PSAMB.scaffold2193size24700.g16812.t1"/>
    <property type="gene ID" value="PSAMB.scaffold2193size24700.g16812"/>
</dbReference>
<name>A0A914VM80_9BILA</name>
<protein>
    <submittedName>
        <fullName evidence="3">Uncharacterized protein</fullName>
    </submittedName>
</protein>
<accession>A0A914VM80</accession>